<gene>
    <name evidence="1" type="ORF">QJS64_09965</name>
</gene>
<keyword evidence="2" id="KW-1185">Reference proteome</keyword>
<accession>A0ABY8R0Y7</accession>
<reference evidence="1 2" key="1">
    <citation type="submission" date="2023-04" db="EMBL/GenBank/DDBJ databases">
        <title>Bacteria Genome Submission.</title>
        <authorList>
            <person name="Isaac P."/>
        </authorList>
    </citation>
    <scope>NUCLEOTIDE SEQUENCE [LARGE SCALE GENOMIC DNA]</scope>
    <source>
        <strain evidence="1 2">SampleS7P1</strain>
    </source>
</reference>
<evidence type="ECO:0000313" key="1">
    <source>
        <dbReference type="EMBL" id="WGX74537.1"/>
    </source>
</evidence>
<protein>
    <recommendedName>
        <fullName evidence="3">HEPN domain-containing protein</fullName>
    </recommendedName>
</protein>
<name>A0ABY8R0Y7_PARBF</name>
<sequence length="199" mass="23376">MSNNYEKAIDFLENDESTDAKKYFLKAYEEGFKKSLYYLRKIRKEEHECKKLVKNLTYDKIKSKLGYVVEIPTHFTKLNTIDDKCFDTITMEKDEDFDFYNIKTHGFLIEIPDGCIDLVSVDSVIKNMSNIDEVRNYKNEKISGKIIVSKSIQGTINYTLITSVNKGIYEFKIDVDEFLVDEYRDVIDSIFDSFYISED</sequence>
<proteinExistence type="predicted"/>
<evidence type="ECO:0000313" key="2">
    <source>
        <dbReference type="Proteomes" id="UP001239169"/>
    </source>
</evidence>
<dbReference type="EMBL" id="CP124685">
    <property type="protein sequence ID" value="WGX74537.1"/>
    <property type="molecule type" value="Genomic_DNA"/>
</dbReference>
<dbReference type="Proteomes" id="UP001239169">
    <property type="component" value="Chromosome"/>
</dbReference>
<organism evidence="1 2">
    <name type="scientific">Paraclostridium bifermentans</name>
    <name type="common">Clostridium bifermentans</name>
    <dbReference type="NCBI Taxonomy" id="1490"/>
    <lineage>
        <taxon>Bacteria</taxon>
        <taxon>Bacillati</taxon>
        <taxon>Bacillota</taxon>
        <taxon>Clostridia</taxon>
        <taxon>Peptostreptococcales</taxon>
        <taxon>Peptostreptococcaceae</taxon>
        <taxon>Paraclostridium</taxon>
    </lineage>
</organism>
<evidence type="ECO:0008006" key="3">
    <source>
        <dbReference type="Google" id="ProtNLM"/>
    </source>
</evidence>